<sequence>MHCAALMDTASRNNLAVALARTGEYGREVELHQQIFDDIIRVLGPHHPHTLASRRALAAALDASRTTHRRRGRWLRRRACSDSSWRVAVILEDLTAPTSRSRHGRWWLERIQELLVILAALSLPVIVGVGNMGFEFAFLTQGAIRAGA</sequence>
<evidence type="ECO:0000313" key="2">
    <source>
        <dbReference type="EMBL" id="MEU6805515.1"/>
    </source>
</evidence>
<feature type="transmembrane region" description="Helical" evidence="1">
    <location>
        <begin position="114"/>
        <end position="134"/>
    </location>
</feature>
<reference evidence="2 3" key="1">
    <citation type="submission" date="2024-06" db="EMBL/GenBank/DDBJ databases">
        <title>The Natural Products Discovery Center: Release of the First 8490 Sequenced Strains for Exploring Actinobacteria Biosynthetic Diversity.</title>
        <authorList>
            <person name="Kalkreuter E."/>
            <person name="Kautsar S.A."/>
            <person name="Yang D."/>
            <person name="Bader C.D."/>
            <person name="Teijaro C.N."/>
            <person name="Fluegel L."/>
            <person name="Davis C.M."/>
            <person name="Simpson J.R."/>
            <person name="Lauterbach L."/>
            <person name="Steele A.D."/>
            <person name="Gui C."/>
            <person name="Meng S."/>
            <person name="Li G."/>
            <person name="Viehrig K."/>
            <person name="Ye F."/>
            <person name="Su P."/>
            <person name="Kiefer A.F."/>
            <person name="Nichols A."/>
            <person name="Cepeda A.J."/>
            <person name="Yan W."/>
            <person name="Fan B."/>
            <person name="Jiang Y."/>
            <person name="Adhikari A."/>
            <person name="Zheng C.-J."/>
            <person name="Schuster L."/>
            <person name="Cowan T.M."/>
            <person name="Smanski M.J."/>
            <person name="Chevrette M.G."/>
            <person name="De Carvalho L.P.S."/>
            <person name="Shen B."/>
        </authorList>
    </citation>
    <scope>NUCLEOTIDE SEQUENCE [LARGE SCALE GENOMIC DNA]</scope>
    <source>
        <strain evidence="2 3">NPDC046851</strain>
    </source>
</reference>
<dbReference type="RefSeq" id="WP_359700280.1">
    <property type="nucleotide sequence ID" value="NZ_JBEYXT010000211.1"/>
</dbReference>
<dbReference type="EMBL" id="JBEYXT010000211">
    <property type="protein sequence ID" value="MEU6805515.1"/>
    <property type="molecule type" value="Genomic_DNA"/>
</dbReference>
<keyword evidence="3" id="KW-1185">Reference proteome</keyword>
<organism evidence="2 3">
    <name type="scientific">Streptomyces neyagawaensis</name>
    <dbReference type="NCBI Taxonomy" id="42238"/>
    <lineage>
        <taxon>Bacteria</taxon>
        <taxon>Bacillati</taxon>
        <taxon>Actinomycetota</taxon>
        <taxon>Actinomycetes</taxon>
        <taxon>Kitasatosporales</taxon>
        <taxon>Streptomycetaceae</taxon>
        <taxon>Streptomyces</taxon>
    </lineage>
</organism>
<evidence type="ECO:0000256" key="1">
    <source>
        <dbReference type="SAM" id="Phobius"/>
    </source>
</evidence>
<dbReference type="Proteomes" id="UP001551189">
    <property type="component" value="Unassembled WGS sequence"/>
</dbReference>
<keyword evidence="1" id="KW-1133">Transmembrane helix</keyword>
<gene>
    <name evidence="2" type="ORF">ABZ931_31605</name>
</gene>
<comment type="caution">
    <text evidence="2">The sequence shown here is derived from an EMBL/GenBank/DDBJ whole genome shotgun (WGS) entry which is preliminary data.</text>
</comment>
<proteinExistence type="predicted"/>
<dbReference type="Gene3D" id="1.25.40.10">
    <property type="entry name" value="Tetratricopeptide repeat domain"/>
    <property type="match status" value="1"/>
</dbReference>
<keyword evidence="1" id="KW-0812">Transmembrane</keyword>
<protein>
    <submittedName>
        <fullName evidence="2">Tetratricopeptide repeat protein</fullName>
    </submittedName>
</protein>
<evidence type="ECO:0000313" key="3">
    <source>
        <dbReference type="Proteomes" id="UP001551189"/>
    </source>
</evidence>
<keyword evidence="1" id="KW-0472">Membrane</keyword>
<accession>A0ABV3B7U1</accession>
<name>A0ABV3B7U1_9ACTN</name>
<dbReference type="Pfam" id="PF13374">
    <property type="entry name" value="TPR_10"/>
    <property type="match status" value="1"/>
</dbReference>
<dbReference type="InterPro" id="IPR011990">
    <property type="entry name" value="TPR-like_helical_dom_sf"/>
</dbReference>